<evidence type="ECO:0000256" key="24">
    <source>
        <dbReference type="RuleBase" id="RU000369"/>
    </source>
</evidence>
<keyword evidence="16" id="KW-1278">Translocase</keyword>
<dbReference type="GO" id="GO:0005743">
    <property type="term" value="C:mitochondrial inner membrane"/>
    <property type="evidence" value="ECO:0007669"/>
    <property type="project" value="UniProtKB-SubCell"/>
</dbReference>
<geneLocation type="mitochondrion" evidence="27"/>
<sequence>MLPQKWLFSTNHKDIGTLYFLFGAWAGMVGTSMSMLIRAELGQPGSLIGDDQIYNVIITAHAFVMIFFMVMPIMIGGFGNWLVPLMIGAPDMAFPRMNNMSFWLLPPSLTLLLMSSMVDNGAGTGWTVYPPLAGAIAHGGASVDLAIFSLHLAGVSSILGAVNFITTAINMRSESMTLDQTPLFVWSVAITALLLLLSLPVLAGAITMLLTDRNLNTSFFDPAGGGDPILYQHLFWFFGHPEVYILILPGFGIISHIVCQESGKIESFGTLGMIYAMLSIGLMGFIVWAHHMFTVGMDVDTRAYFTSATMIIAVPTGIKVFSWLATLYGTKFKFNPPLLWALGFIFLFTIGGLTGLVLANSSLDIVLHDTYYVVAHFHYVLSMGAVFAIMGGVIQWYPLFTGLTMNSTWLKIQFTIMFIGVNLTFFPQHFLGLAGMPRRYSDYPDAYTSWNVISSIGSTISIVGIIMFIVIMWESMVTNRAIMFSANMSSSTEWLQNNPPAEHSYSELPLISS</sequence>
<dbReference type="UniPathway" id="UPA00705"/>
<feature type="transmembrane region" description="Helical" evidence="25">
    <location>
        <begin position="450"/>
        <end position="473"/>
    </location>
</feature>
<keyword evidence="15" id="KW-0460">Magnesium</keyword>
<reference evidence="28" key="2">
    <citation type="submission" date="2020-09" db="EMBL/GenBank/DDBJ databases">
        <authorList>
            <person name="Li R."/>
        </authorList>
    </citation>
    <scope>NUCLEOTIDE SEQUENCE</scope>
</reference>
<dbReference type="EC" id="7.1.1.9" evidence="7 24"/>
<dbReference type="InterPro" id="IPR036927">
    <property type="entry name" value="Cyt_c_oxase-like_su1_sf"/>
</dbReference>
<keyword evidence="12 24" id="KW-0812">Transmembrane</keyword>
<dbReference type="InterPro" id="IPR000883">
    <property type="entry name" value="Cyt_C_Oxase_1"/>
</dbReference>
<dbReference type="GO" id="GO:0015990">
    <property type="term" value="P:electron transport coupled proton transport"/>
    <property type="evidence" value="ECO:0007669"/>
    <property type="project" value="TreeGrafter"/>
</dbReference>
<keyword evidence="11 24" id="KW-0679">Respiratory chain</keyword>
<feature type="transmembrane region" description="Helical" evidence="25">
    <location>
        <begin position="57"/>
        <end position="83"/>
    </location>
</feature>
<evidence type="ECO:0000256" key="12">
    <source>
        <dbReference type="ARBA" id="ARBA00022692"/>
    </source>
</evidence>
<dbReference type="EMBL" id="MN866918">
    <property type="protein sequence ID" value="QIB22654.1"/>
    <property type="molecule type" value="Genomic_DNA"/>
</dbReference>
<dbReference type="FunFam" id="1.20.210.10:FF:000001">
    <property type="entry name" value="Cytochrome c oxidase subunit 1"/>
    <property type="match status" value="1"/>
</dbReference>
<keyword evidence="22 24" id="KW-0472">Membrane</keyword>
<dbReference type="GO" id="GO:0045277">
    <property type="term" value="C:respiratory chain complex IV"/>
    <property type="evidence" value="ECO:0007669"/>
    <property type="project" value="InterPro"/>
</dbReference>
<dbReference type="Gene3D" id="1.20.210.10">
    <property type="entry name" value="Cytochrome c oxidase-like, subunit I domain"/>
    <property type="match status" value="1"/>
</dbReference>
<proteinExistence type="inferred from homology"/>
<comment type="subunit">
    <text evidence="6">Component of the cytochrome c oxidase (complex IV, CIV), a multisubunit enzyme composed of a catalytic core of 3 subunits and several supernumerary subunits. The complex exists as a monomer or a dimer and forms supercomplexes (SCs) in the inner mitochondrial membrane with ubiquinol-cytochrome c oxidoreductase (cytochrome b-c1 complex, complex III, CIII).</text>
</comment>
<evidence type="ECO:0000256" key="19">
    <source>
        <dbReference type="ARBA" id="ARBA00023004"/>
    </source>
</evidence>
<feature type="transmembrane region" description="Helical" evidence="25">
    <location>
        <begin position="412"/>
        <end position="430"/>
    </location>
</feature>
<dbReference type="EMBL" id="MN866931">
    <property type="protein sequence ID" value="QIB22667.1"/>
    <property type="molecule type" value="Genomic_DNA"/>
</dbReference>
<keyword evidence="13 24" id="KW-0479">Metal-binding</keyword>
<evidence type="ECO:0000256" key="17">
    <source>
        <dbReference type="ARBA" id="ARBA00022982"/>
    </source>
</evidence>
<gene>
    <name evidence="27" type="primary">COI</name>
    <name evidence="28" type="synonym">COX1</name>
</gene>
<dbReference type="SUPFAM" id="SSF81442">
    <property type="entry name" value="Cytochrome c oxidase subunit I-like"/>
    <property type="match status" value="1"/>
</dbReference>
<keyword evidence="18 25" id="KW-1133">Transmembrane helix</keyword>
<dbReference type="EMBL" id="MN866917">
    <property type="protein sequence ID" value="QIB22653.1"/>
    <property type="molecule type" value="Genomic_DNA"/>
</dbReference>
<feature type="transmembrane region" description="Helical" evidence="25">
    <location>
        <begin position="243"/>
        <end position="259"/>
    </location>
</feature>
<evidence type="ECO:0000256" key="6">
    <source>
        <dbReference type="ARBA" id="ARBA00011164"/>
    </source>
</evidence>
<dbReference type="EMBL" id="MT985324">
    <property type="protein sequence ID" value="QOS48936.1"/>
    <property type="molecule type" value="Genomic_DNA"/>
</dbReference>
<dbReference type="EMBL" id="MN866944">
    <property type="protein sequence ID" value="QIB22680.1"/>
    <property type="molecule type" value="Genomic_DNA"/>
</dbReference>
<evidence type="ECO:0000256" key="25">
    <source>
        <dbReference type="SAM" id="Phobius"/>
    </source>
</evidence>
<evidence type="ECO:0000256" key="2">
    <source>
        <dbReference type="ARBA" id="ARBA00001971"/>
    </source>
</evidence>
<dbReference type="PRINTS" id="PR01165">
    <property type="entry name" value="CYCOXIDASEI"/>
</dbReference>
<feature type="transmembrane region" description="Helical" evidence="25">
    <location>
        <begin position="379"/>
        <end position="400"/>
    </location>
</feature>
<evidence type="ECO:0000256" key="10">
    <source>
        <dbReference type="ARBA" id="ARBA00022617"/>
    </source>
</evidence>
<reference evidence="27" key="1">
    <citation type="journal article" date="2019" name="Ying Yong Kun Chong Xue Bao">
        <title>Genetic diversity and genetic differentiation of Calliptamus barbarus in Sino-Kazakh border areas.</title>
        <authorList>
            <person name="Mai J.-W."/>
            <person name="Xu Y."/>
            <person name="Shi Y."/>
            <person name="Wang T.-X."/>
            <person name="Jashenko R."/>
            <person name="Zhao W."/>
            <person name="Wang H."/>
            <person name="Ji R."/>
        </authorList>
    </citation>
    <scope>NUCLEOTIDE SEQUENCE</scope>
</reference>
<evidence type="ECO:0000256" key="15">
    <source>
        <dbReference type="ARBA" id="ARBA00022842"/>
    </source>
</evidence>
<accession>A0A6C0TKU4</accession>
<evidence type="ECO:0000256" key="1">
    <source>
        <dbReference type="ARBA" id="ARBA00001935"/>
    </source>
</evidence>
<dbReference type="GO" id="GO:0020037">
    <property type="term" value="F:heme binding"/>
    <property type="evidence" value="ECO:0007669"/>
    <property type="project" value="InterPro"/>
</dbReference>
<comment type="cofactor">
    <cofactor evidence="1">
        <name>Cu cation</name>
        <dbReference type="ChEBI" id="CHEBI:23378"/>
    </cofactor>
</comment>
<evidence type="ECO:0000256" key="5">
    <source>
        <dbReference type="ARBA" id="ARBA00009578"/>
    </source>
</evidence>
<dbReference type="PANTHER" id="PTHR10422:SF18">
    <property type="entry name" value="CYTOCHROME C OXIDASE SUBUNIT 1"/>
    <property type="match status" value="1"/>
</dbReference>
<dbReference type="CDD" id="cd01663">
    <property type="entry name" value="Cyt_c_Oxidase_I"/>
    <property type="match status" value="1"/>
</dbReference>
<evidence type="ECO:0000256" key="13">
    <source>
        <dbReference type="ARBA" id="ARBA00022723"/>
    </source>
</evidence>
<dbReference type="GO" id="GO:0004129">
    <property type="term" value="F:cytochrome-c oxidase activity"/>
    <property type="evidence" value="ECO:0007669"/>
    <property type="project" value="UniProtKB-EC"/>
</dbReference>
<dbReference type="PROSITE" id="PS50855">
    <property type="entry name" value="COX1"/>
    <property type="match status" value="1"/>
</dbReference>
<evidence type="ECO:0000256" key="14">
    <source>
        <dbReference type="ARBA" id="ARBA00022792"/>
    </source>
</evidence>
<evidence type="ECO:0000256" key="8">
    <source>
        <dbReference type="ARBA" id="ARBA00015947"/>
    </source>
</evidence>
<evidence type="ECO:0000256" key="4">
    <source>
        <dbReference type="ARBA" id="ARBA00004673"/>
    </source>
</evidence>
<evidence type="ECO:0000313" key="28">
    <source>
        <dbReference type="EMBL" id="QOS48936.1"/>
    </source>
</evidence>
<dbReference type="EMBL" id="MN866970">
    <property type="protein sequence ID" value="QIB22706.1"/>
    <property type="molecule type" value="Genomic_DNA"/>
</dbReference>
<feature type="domain" description="Cytochrome oxidase subunit I profile" evidence="26">
    <location>
        <begin position="1"/>
        <end position="512"/>
    </location>
</feature>
<feature type="transmembrane region" description="Helical" evidence="25">
    <location>
        <begin position="338"/>
        <end position="359"/>
    </location>
</feature>
<dbReference type="EMBL" id="MN866912">
    <property type="protein sequence ID" value="QIB22648.1"/>
    <property type="molecule type" value="Genomic_DNA"/>
</dbReference>
<comment type="subcellular location">
    <subcellularLocation>
        <location evidence="3 24">Mitochondrion inner membrane</location>
        <topology evidence="3 24">Multi-pass membrane protein</topology>
    </subcellularLocation>
</comment>
<name>A0A6C0TKU4_CALBC</name>
<evidence type="ECO:0000256" key="23">
    <source>
        <dbReference type="ARBA" id="ARBA00049512"/>
    </source>
</evidence>
<dbReference type="GO" id="GO:0006123">
    <property type="term" value="P:mitochondrial electron transport, cytochrome c to oxygen"/>
    <property type="evidence" value="ECO:0007669"/>
    <property type="project" value="TreeGrafter"/>
</dbReference>
<dbReference type="EMBL" id="MN866936">
    <property type="protein sequence ID" value="QIB22672.1"/>
    <property type="molecule type" value="Genomic_DNA"/>
</dbReference>
<evidence type="ECO:0000256" key="18">
    <source>
        <dbReference type="ARBA" id="ARBA00022989"/>
    </source>
</evidence>
<dbReference type="EMBL" id="MN866965">
    <property type="protein sequence ID" value="QIB22701.1"/>
    <property type="molecule type" value="Genomic_DNA"/>
</dbReference>
<dbReference type="GO" id="GO:0046872">
    <property type="term" value="F:metal ion binding"/>
    <property type="evidence" value="ECO:0007669"/>
    <property type="project" value="UniProtKB-KW"/>
</dbReference>
<evidence type="ECO:0000256" key="3">
    <source>
        <dbReference type="ARBA" id="ARBA00004448"/>
    </source>
</evidence>
<comment type="pathway">
    <text evidence="4 24">Energy metabolism; oxidative phosphorylation.</text>
</comment>
<evidence type="ECO:0000313" key="27">
    <source>
        <dbReference type="EMBL" id="QIB22654.1"/>
    </source>
</evidence>
<keyword evidence="19 24" id="KW-0408">Iron</keyword>
<keyword evidence="9 24" id="KW-0813">Transport</keyword>
<evidence type="ECO:0000256" key="9">
    <source>
        <dbReference type="ARBA" id="ARBA00022448"/>
    </source>
</evidence>
<feature type="transmembrane region" description="Helical" evidence="25">
    <location>
        <begin position="183"/>
        <end position="210"/>
    </location>
</feature>
<dbReference type="InterPro" id="IPR033944">
    <property type="entry name" value="Cyt_c_oxase_su1_dom"/>
</dbReference>
<comment type="similarity">
    <text evidence="5 24">Belongs to the heme-copper respiratory oxidase family.</text>
</comment>
<comment type="function">
    <text evidence="24">Component of the cytochrome c oxidase, the last enzyme in the mitochondrial electron transport chain which drives oxidative phosphorylation. The respiratory chain contains 3 multisubunit complexes succinate dehydrogenase (complex II, CII), ubiquinol-cytochrome c oxidoreductase (cytochrome b-c1 complex, complex III, CIII) and cytochrome c oxidase (complex IV, CIV), that cooperate to transfer electrons derived from NADH and succinate to molecular oxygen, creating an electrochemical gradient over the inner membrane that drives transmembrane transport and the ATP synthase. Cytochrome c oxidase is the component of the respiratory chain that catalyzes the reduction of oxygen to water. Electrons originating from reduced cytochrome c in the intermembrane space (IMS) are transferred via the dinuclear copper A center (CU(A)) of subunit 2 and heme A of subunit 1 to the active site in subunit 1, a binuclear center (BNC) formed by heme A3 and copper B (CU(B)). The BNC reduces molecular oxygen to 2 water molecules using 4 electrons from cytochrome c in the IMS and 4 protons from the mitochondrial matrix.</text>
</comment>
<comment type="cofactor">
    <cofactor evidence="2">
        <name>heme</name>
        <dbReference type="ChEBI" id="CHEBI:30413"/>
    </cofactor>
</comment>
<evidence type="ECO:0000256" key="16">
    <source>
        <dbReference type="ARBA" id="ARBA00022967"/>
    </source>
</evidence>
<evidence type="ECO:0000256" key="11">
    <source>
        <dbReference type="ARBA" id="ARBA00022660"/>
    </source>
</evidence>
<keyword evidence="10 24" id="KW-0349">Heme</keyword>
<dbReference type="PROSITE" id="PS00077">
    <property type="entry name" value="COX1_CUB"/>
    <property type="match status" value="1"/>
</dbReference>
<feature type="transmembrane region" description="Helical" evidence="25">
    <location>
        <begin position="18"/>
        <end position="37"/>
    </location>
</feature>
<dbReference type="Pfam" id="PF00115">
    <property type="entry name" value="COX1"/>
    <property type="match status" value="1"/>
</dbReference>
<keyword evidence="17 24" id="KW-0249">Electron transport</keyword>
<evidence type="ECO:0000259" key="26">
    <source>
        <dbReference type="PROSITE" id="PS50855"/>
    </source>
</evidence>
<dbReference type="PANTHER" id="PTHR10422">
    <property type="entry name" value="CYTOCHROME C OXIDASE SUBUNIT 1"/>
    <property type="match status" value="1"/>
</dbReference>
<keyword evidence="20 24" id="KW-0186">Copper</keyword>
<evidence type="ECO:0000256" key="7">
    <source>
        <dbReference type="ARBA" id="ARBA00012949"/>
    </source>
</evidence>
<feature type="transmembrane region" description="Helical" evidence="25">
    <location>
        <begin position="303"/>
        <end position="326"/>
    </location>
</feature>
<feature type="transmembrane region" description="Helical" evidence="25">
    <location>
        <begin position="146"/>
        <end position="171"/>
    </location>
</feature>
<protein>
    <recommendedName>
        <fullName evidence="8 24">Cytochrome c oxidase subunit 1</fullName>
        <ecNumber evidence="7 24">7.1.1.9</ecNumber>
    </recommendedName>
</protein>
<dbReference type="InterPro" id="IPR023615">
    <property type="entry name" value="Cyt_c_Oxase_su1_BS"/>
</dbReference>
<evidence type="ECO:0000256" key="21">
    <source>
        <dbReference type="ARBA" id="ARBA00023128"/>
    </source>
</evidence>
<dbReference type="InterPro" id="IPR023616">
    <property type="entry name" value="Cyt_c_oxase-like_su1_dom"/>
</dbReference>
<keyword evidence="21 24" id="KW-0496">Mitochondrion</keyword>
<keyword evidence="14 24" id="KW-0999">Mitochondrion inner membrane</keyword>
<comment type="catalytic activity">
    <reaction evidence="23">
        <text>4 Fe(II)-[cytochrome c] + O2 + 8 H(+)(in) = 4 Fe(III)-[cytochrome c] + 2 H2O + 4 H(+)(out)</text>
        <dbReference type="Rhea" id="RHEA:11436"/>
        <dbReference type="Rhea" id="RHEA-COMP:10350"/>
        <dbReference type="Rhea" id="RHEA-COMP:14399"/>
        <dbReference type="ChEBI" id="CHEBI:15377"/>
        <dbReference type="ChEBI" id="CHEBI:15378"/>
        <dbReference type="ChEBI" id="CHEBI:15379"/>
        <dbReference type="ChEBI" id="CHEBI:29033"/>
        <dbReference type="ChEBI" id="CHEBI:29034"/>
        <dbReference type="EC" id="7.1.1.9"/>
    </reaction>
    <physiologicalReaction direction="left-to-right" evidence="23">
        <dbReference type="Rhea" id="RHEA:11437"/>
    </physiologicalReaction>
</comment>
<feature type="transmembrane region" description="Helical" evidence="25">
    <location>
        <begin position="271"/>
        <end position="291"/>
    </location>
</feature>
<evidence type="ECO:0000256" key="22">
    <source>
        <dbReference type="ARBA" id="ARBA00023136"/>
    </source>
</evidence>
<organism evidence="27">
    <name type="scientific">Calliptamus barbarus</name>
    <name type="common">Short-horned grasshopper</name>
    <name type="synonym">Acridium barbarum</name>
    <dbReference type="NCBI Taxonomy" id="370330"/>
    <lineage>
        <taxon>Eukaryota</taxon>
        <taxon>Metazoa</taxon>
        <taxon>Ecdysozoa</taxon>
        <taxon>Arthropoda</taxon>
        <taxon>Hexapoda</taxon>
        <taxon>Insecta</taxon>
        <taxon>Pterygota</taxon>
        <taxon>Neoptera</taxon>
        <taxon>Polyneoptera</taxon>
        <taxon>Orthoptera</taxon>
        <taxon>Caelifera</taxon>
        <taxon>Acrididea</taxon>
        <taxon>Acridomorpha</taxon>
        <taxon>Acridoidea</taxon>
        <taxon>Acrididae</taxon>
        <taxon>Calliptaminae</taxon>
        <taxon>Calliptamus</taxon>
    </lineage>
</organism>
<evidence type="ECO:0000256" key="20">
    <source>
        <dbReference type="ARBA" id="ARBA00023008"/>
    </source>
</evidence>
<dbReference type="AlphaFoldDB" id="A0A6C0TKU4"/>